<dbReference type="PANTHER" id="PTHR39453:SF1">
    <property type="entry name" value="PHOSPHATE PROPANOYLTRANSFERASE"/>
    <property type="match status" value="1"/>
</dbReference>
<dbReference type="Pfam" id="PF06130">
    <property type="entry name" value="PTAC"/>
    <property type="match status" value="1"/>
</dbReference>
<comment type="subcellular location">
    <subcellularLocation>
        <location evidence="9">Bacterial microcompartment</location>
    </subcellularLocation>
</comment>
<dbReference type="GO" id="GO:0051144">
    <property type="term" value="P:1,2-propanediol catabolic process"/>
    <property type="evidence" value="ECO:0007669"/>
    <property type="project" value="UniProtKB-UniPathway"/>
</dbReference>
<keyword evidence="10" id="KW-1283">Bacterial microcompartment</keyword>
<evidence type="ECO:0000256" key="1">
    <source>
        <dbReference type="ARBA" id="ARBA00001947"/>
    </source>
</evidence>
<accession>A0A7C3MIA7</accession>
<evidence type="ECO:0000256" key="10">
    <source>
        <dbReference type="ARBA" id="ARBA00024446"/>
    </source>
</evidence>
<evidence type="ECO:0000256" key="7">
    <source>
        <dbReference type="ARBA" id="ARBA00022833"/>
    </source>
</evidence>
<evidence type="ECO:0000256" key="6">
    <source>
        <dbReference type="ARBA" id="ARBA00022723"/>
    </source>
</evidence>
<evidence type="ECO:0000256" key="11">
    <source>
        <dbReference type="PIRNR" id="PIRNR010130"/>
    </source>
</evidence>
<reference evidence="12" key="1">
    <citation type="journal article" date="2020" name="mSystems">
        <title>Genome- and Community-Level Interaction Insights into Carbon Utilization and Element Cycling Functions of Hydrothermarchaeota in Hydrothermal Sediment.</title>
        <authorList>
            <person name="Zhou Z."/>
            <person name="Liu Y."/>
            <person name="Xu W."/>
            <person name="Pan J."/>
            <person name="Luo Z.H."/>
            <person name="Li M."/>
        </authorList>
    </citation>
    <scope>NUCLEOTIDE SEQUENCE [LARGE SCALE GENOMIC DNA]</scope>
    <source>
        <strain evidence="12">SpSt-81</strain>
    </source>
</reference>
<comment type="pathway">
    <text evidence="11">Polyol metabolism; 1,2-propanediol degradation.</text>
</comment>
<evidence type="ECO:0000256" key="4">
    <source>
        <dbReference type="ARBA" id="ARBA00020837"/>
    </source>
</evidence>
<evidence type="ECO:0000256" key="5">
    <source>
        <dbReference type="ARBA" id="ARBA00022679"/>
    </source>
</evidence>
<comment type="similarity">
    <text evidence="2 11">Belongs to the PduL family.</text>
</comment>
<gene>
    <name evidence="12" type="primary">pduL</name>
    <name evidence="12" type="ORF">ENW00_02410</name>
</gene>
<dbReference type="GO" id="GO:0046872">
    <property type="term" value="F:metal ion binding"/>
    <property type="evidence" value="ECO:0007669"/>
    <property type="project" value="UniProtKB-KW"/>
</dbReference>
<dbReference type="PIRSF" id="PIRSF010130">
    <property type="entry name" value="PduL"/>
    <property type="match status" value="1"/>
</dbReference>
<comment type="catalytic activity">
    <reaction evidence="11">
        <text>propanoyl-CoA + phosphate = propanoyl phosphate + CoA</text>
        <dbReference type="Rhea" id="RHEA:28046"/>
        <dbReference type="ChEBI" id="CHEBI:43474"/>
        <dbReference type="ChEBI" id="CHEBI:57287"/>
        <dbReference type="ChEBI" id="CHEBI:57392"/>
        <dbReference type="ChEBI" id="CHEBI:58933"/>
        <dbReference type="EC" id="2.3.1.222"/>
    </reaction>
</comment>
<evidence type="ECO:0000313" key="12">
    <source>
        <dbReference type="EMBL" id="HFX12994.1"/>
    </source>
</evidence>
<comment type="cofactor">
    <cofactor evidence="1">
        <name>Zn(2+)</name>
        <dbReference type="ChEBI" id="CHEBI:29105"/>
    </cofactor>
</comment>
<keyword evidence="8 11" id="KW-0012">Acyltransferase</keyword>
<dbReference type="EMBL" id="DTIN01000009">
    <property type="protein sequence ID" value="HFX12994.1"/>
    <property type="molecule type" value="Genomic_DNA"/>
</dbReference>
<dbReference type="GO" id="GO:0031469">
    <property type="term" value="C:bacterial microcompartment"/>
    <property type="evidence" value="ECO:0007669"/>
    <property type="project" value="UniProtKB-SubCell"/>
</dbReference>
<dbReference type="AlphaFoldDB" id="A0A7C3MIA7"/>
<evidence type="ECO:0000256" key="2">
    <source>
        <dbReference type="ARBA" id="ARBA00007342"/>
    </source>
</evidence>
<comment type="caution">
    <text evidence="12">The sequence shown here is derived from an EMBL/GenBank/DDBJ whole genome shotgun (WGS) entry which is preliminary data.</text>
</comment>
<proteinExistence type="inferred from homology"/>
<keyword evidence="5 11" id="KW-0808">Transferase</keyword>
<dbReference type="InterPro" id="IPR008300">
    <property type="entry name" value="PTAC"/>
</dbReference>
<organism evidence="12">
    <name type="scientific">Dictyoglomus thermophilum</name>
    <dbReference type="NCBI Taxonomy" id="14"/>
    <lineage>
        <taxon>Bacteria</taxon>
        <taxon>Pseudomonadati</taxon>
        <taxon>Dictyoglomota</taxon>
        <taxon>Dictyoglomia</taxon>
        <taxon>Dictyoglomales</taxon>
        <taxon>Dictyoglomaceae</taxon>
        <taxon>Dictyoglomus</taxon>
    </lineage>
</organism>
<dbReference type="PANTHER" id="PTHR39453">
    <property type="entry name" value="PHOSPHATE PROPANOYLTRANSFERASE"/>
    <property type="match status" value="1"/>
</dbReference>
<comment type="function">
    <text evidence="11">Involved in 1,2-propanediol (1,2-PD) degradation by catalyzing the conversion of propanoyl-CoA to propanoyl-phosphate.</text>
</comment>
<keyword evidence="6" id="KW-0479">Metal-binding</keyword>
<keyword evidence="7" id="KW-0862">Zinc</keyword>
<evidence type="ECO:0000256" key="3">
    <source>
        <dbReference type="ARBA" id="ARBA00012206"/>
    </source>
</evidence>
<dbReference type="EC" id="2.3.1.222" evidence="3 11"/>
<dbReference type="NCBIfam" id="NF011652">
    <property type="entry name" value="PRK15070.1"/>
    <property type="match status" value="1"/>
</dbReference>
<protein>
    <recommendedName>
        <fullName evidence="4 11">Phosphate propanoyltransferase</fullName>
        <ecNumber evidence="3 11">2.3.1.222</ecNumber>
    </recommendedName>
</protein>
<evidence type="ECO:0000256" key="8">
    <source>
        <dbReference type="ARBA" id="ARBA00023315"/>
    </source>
</evidence>
<dbReference type="GO" id="GO:0016747">
    <property type="term" value="F:acyltransferase activity, transferring groups other than amino-acyl groups"/>
    <property type="evidence" value="ECO:0007669"/>
    <property type="project" value="InterPro"/>
</dbReference>
<name>A0A7C3MIA7_DICTH</name>
<dbReference type="UniPathway" id="UPA00621"/>
<sequence>MKEIKVPIGVSARHVHLSQDDLERLFGKGYELHPYKPLSQPGQYAAEEEVEVIGPKRSLKLRVLGPTRKNTQVELAITDAIYLGIQPIPPIRDSGDVEGTPGIKIRGPLGEIEIPKGVIVARRHIHTPKDMADELGLVDKQIVKVKVEGIRAVVFENVLIRVSDKYAWEFHIDTDEANAAFVKNGDIATVVFEPIKLLQKT</sequence>
<evidence type="ECO:0000256" key="9">
    <source>
        <dbReference type="ARBA" id="ARBA00024322"/>
    </source>
</evidence>